<evidence type="ECO:0000313" key="2">
    <source>
        <dbReference type="EMBL" id="KFB39009.1"/>
    </source>
</evidence>
<name>A0A084VM15_ANOSI</name>
<protein>
    <submittedName>
        <fullName evidence="2 3">Uncharacterized protein</fullName>
    </submittedName>
</protein>
<reference evidence="2 4" key="1">
    <citation type="journal article" date="2014" name="BMC Genomics">
        <title>Genome sequence of Anopheles sinensis provides insight into genetics basis of mosquito competence for malaria parasites.</title>
        <authorList>
            <person name="Zhou D."/>
            <person name="Zhang D."/>
            <person name="Ding G."/>
            <person name="Shi L."/>
            <person name="Hou Q."/>
            <person name="Ye Y."/>
            <person name="Xu Y."/>
            <person name="Zhou H."/>
            <person name="Xiong C."/>
            <person name="Li S."/>
            <person name="Yu J."/>
            <person name="Hong S."/>
            <person name="Yu X."/>
            <person name="Zou P."/>
            <person name="Chen C."/>
            <person name="Chang X."/>
            <person name="Wang W."/>
            <person name="Lv Y."/>
            <person name="Sun Y."/>
            <person name="Ma L."/>
            <person name="Shen B."/>
            <person name="Zhu C."/>
        </authorList>
    </citation>
    <scope>NUCLEOTIDE SEQUENCE [LARGE SCALE GENOMIC DNA]</scope>
</reference>
<dbReference type="EnsemblMetazoa" id="ASIC006717-RA">
    <property type="protein sequence ID" value="ASIC006717-PA"/>
    <property type="gene ID" value="ASIC006717"/>
</dbReference>
<dbReference type="EMBL" id="KE524975">
    <property type="protein sequence ID" value="KFB39009.1"/>
    <property type="molecule type" value="Genomic_DNA"/>
</dbReference>
<feature type="region of interest" description="Disordered" evidence="1">
    <location>
        <begin position="37"/>
        <end position="78"/>
    </location>
</feature>
<evidence type="ECO:0000313" key="4">
    <source>
        <dbReference type="Proteomes" id="UP000030765"/>
    </source>
</evidence>
<gene>
    <name evidence="2" type="ORF">ZHAS_00006717</name>
</gene>
<proteinExistence type="predicted"/>
<sequence length="122" mass="14020">MGKIGAGGITNGTHIPEVCRQKTMDFVDGSRGDFGVGWVGSDKRVPKEKDTQRVEKSRQRNEPNEMERQNPRRRKWQSGKMAVRSLLGLQRLACKRLGDRRTLFQDYYLPLTLLPNARHPQD</sequence>
<dbReference type="Proteomes" id="UP000030765">
    <property type="component" value="Unassembled WGS sequence"/>
</dbReference>
<feature type="compositionally biased region" description="Basic and acidic residues" evidence="1">
    <location>
        <begin position="41"/>
        <end position="70"/>
    </location>
</feature>
<dbReference type="AlphaFoldDB" id="A0A084VM15"/>
<keyword evidence="4" id="KW-1185">Reference proteome</keyword>
<organism evidence="2">
    <name type="scientific">Anopheles sinensis</name>
    <name type="common">Mosquito</name>
    <dbReference type="NCBI Taxonomy" id="74873"/>
    <lineage>
        <taxon>Eukaryota</taxon>
        <taxon>Metazoa</taxon>
        <taxon>Ecdysozoa</taxon>
        <taxon>Arthropoda</taxon>
        <taxon>Hexapoda</taxon>
        <taxon>Insecta</taxon>
        <taxon>Pterygota</taxon>
        <taxon>Neoptera</taxon>
        <taxon>Endopterygota</taxon>
        <taxon>Diptera</taxon>
        <taxon>Nematocera</taxon>
        <taxon>Culicoidea</taxon>
        <taxon>Culicidae</taxon>
        <taxon>Anophelinae</taxon>
        <taxon>Anopheles</taxon>
    </lineage>
</organism>
<accession>A0A084VM15</accession>
<reference evidence="3" key="2">
    <citation type="submission" date="2020-05" db="UniProtKB">
        <authorList>
            <consortium name="EnsemblMetazoa"/>
        </authorList>
    </citation>
    <scope>IDENTIFICATION</scope>
</reference>
<dbReference type="VEuPathDB" id="VectorBase:ASIC006717"/>
<evidence type="ECO:0000256" key="1">
    <source>
        <dbReference type="SAM" id="MobiDB-lite"/>
    </source>
</evidence>
<evidence type="ECO:0000313" key="3">
    <source>
        <dbReference type="EnsemblMetazoa" id="ASIC006717-PA"/>
    </source>
</evidence>
<dbReference type="EMBL" id="ATLV01014575">
    <property type="status" value="NOT_ANNOTATED_CDS"/>
    <property type="molecule type" value="Genomic_DNA"/>
</dbReference>